<protein>
    <submittedName>
        <fullName evidence="2">ABC transporter domain-containing protein</fullName>
    </submittedName>
</protein>
<dbReference type="Proteomes" id="UP000095287">
    <property type="component" value="Unplaced"/>
</dbReference>
<dbReference type="InterPro" id="IPR027417">
    <property type="entry name" value="P-loop_NTPase"/>
</dbReference>
<dbReference type="SUPFAM" id="SSF52540">
    <property type="entry name" value="P-loop containing nucleoside triphosphate hydrolases"/>
    <property type="match status" value="1"/>
</dbReference>
<evidence type="ECO:0000313" key="1">
    <source>
        <dbReference type="Proteomes" id="UP000095287"/>
    </source>
</evidence>
<evidence type="ECO:0000313" key="2">
    <source>
        <dbReference type="WBParaSite" id="L893_g4027.t1"/>
    </source>
</evidence>
<dbReference type="Gene3D" id="3.40.50.300">
    <property type="entry name" value="P-loop containing nucleotide triphosphate hydrolases"/>
    <property type="match status" value="1"/>
</dbReference>
<dbReference type="AlphaFoldDB" id="A0A1I8ACG4"/>
<organism evidence="1 2">
    <name type="scientific">Steinernema glaseri</name>
    <dbReference type="NCBI Taxonomy" id="37863"/>
    <lineage>
        <taxon>Eukaryota</taxon>
        <taxon>Metazoa</taxon>
        <taxon>Ecdysozoa</taxon>
        <taxon>Nematoda</taxon>
        <taxon>Chromadorea</taxon>
        <taxon>Rhabditida</taxon>
        <taxon>Tylenchina</taxon>
        <taxon>Panagrolaimomorpha</taxon>
        <taxon>Strongyloidoidea</taxon>
        <taxon>Steinernematidae</taxon>
        <taxon>Steinernema</taxon>
    </lineage>
</organism>
<name>A0A1I8ACG4_9BILA</name>
<dbReference type="WBParaSite" id="L893_g4027.t1">
    <property type="protein sequence ID" value="L893_g4027.t1"/>
    <property type="gene ID" value="L893_g4027"/>
</dbReference>
<keyword evidence="1" id="KW-1185">Reference proteome</keyword>
<reference evidence="2" key="1">
    <citation type="submission" date="2016-11" db="UniProtKB">
        <authorList>
            <consortium name="WormBaseParasite"/>
        </authorList>
    </citation>
    <scope>IDENTIFICATION</scope>
</reference>
<accession>A0A1I8ACG4</accession>
<sequence length="78" mass="8682">MPPSFQTARLQPLHRGKHQASLEVRMTNTSSLTLDSVTYALPDGRLLFSNLTERFDQRRTGLVGRNGVGKSILARLMA</sequence>
<proteinExistence type="predicted"/>